<dbReference type="Proteomes" id="UP000198967">
    <property type="component" value="Unassembled WGS sequence"/>
</dbReference>
<dbReference type="GO" id="GO:0016765">
    <property type="term" value="F:transferase activity, transferring alkyl or aryl (other than methyl) groups"/>
    <property type="evidence" value="ECO:0007669"/>
    <property type="project" value="UniProtKB-ARBA"/>
</dbReference>
<accession>A0A1G8C4T2</accession>
<gene>
    <name evidence="4" type="ORF">SAMN05216377_1221</name>
</gene>
<dbReference type="Pfam" id="PF00291">
    <property type="entry name" value="PALP"/>
    <property type="match status" value="1"/>
</dbReference>
<dbReference type="GO" id="GO:0006535">
    <property type="term" value="P:cysteine biosynthetic process from serine"/>
    <property type="evidence" value="ECO:0007669"/>
    <property type="project" value="InterPro"/>
</dbReference>
<feature type="non-terminal residue" evidence="4">
    <location>
        <position position="59"/>
    </location>
</feature>
<dbReference type="InterPro" id="IPR050214">
    <property type="entry name" value="Cys_Synth/Cystath_Beta-Synth"/>
</dbReference>
<name>A0A1G8C4T2_PSEOR</name>
<keyword evidence="2" id="KW-0663">Pyridoxal phosphate</keyword>
<dbReference type="SUPFAM" id="SSF53686">
    <property type="entry name" value="Tryptophan synthase beta subunit-like PLP-dependent enzymes"/>
    <property type="match status" value="1"/>
</dbReference>
<comment type="cofactor">
    <cofactor evidence="1">
        <name>pyridoxal 5'-phosphate</name>
        <dbReference type="ChEBI" id="CHEBI:597326"/>
    </cofactor>
</comment>
<feature type="domain" description="Tryptophan synthase beta chain-like PALP" evidence="3">
    <location>
        <begin position="7"/>
        <end position="55"/>
    </location>
</feature>
<reference evidence="4 5" key="1">
    <citation type="submission" date="2016-10" db="EMBL/GenBank/DDBJ databases">
        <authorList>
            <person name="de Groot N.N."/>
        </authorList>
    </citation>
    <scope>NUCLEOTIDE SEQUENCE [LARGE SCALE GENOMIC DNA]</scope>
    <source>
        <strain evidence="4 5">CGMCC 4.3143</strain>
    </source>
</reference>
<dbReference type="AlphaFoldDB" id="A0A1G8C4T2"/>
<dbReference type="OrthoDB" id="9805733at2"/>
<evidence type="ECO:0000313" key="4">
    <source>
        <dbReference type="EMBL" id="SDH40422.1"/>
    </source>
</evidence>
<dbReference type="STRING" id="366584.SAMN05216377_1221"/>
<evidence type="ECO:0000259" key="3">
    <source>
        <dbReference type="Pfam" id="PF00291"/>
    </source>
</evidence>
<evidence type="ECO:0000256" key="1">
    <source>
        <dbReference type="ARBA" id="ARBA00001933"/>
    </source>
</evidence>
<dbReference type="InterPro" id="IPR001926">
    <property type="entry name" value="TrpB-like_PALP"/>
</dbReference>
<dbReference type="EMBL" id="FNBE01000022">
    <property type="protein sequence ID" value="SDH40422.1"/>
    <property type="molecule type" value="Genomic_DNA"/>
</dbReference>
<dbReference type="InterPro" id="IPR001216">
    <property type="entry name" value="P-phosphate_BS"/>
</dbReference>
<protein>
    <submittedName>
        <fullName evidence="4">Cystathionine beta-synthase</fullName>
    </submittedName>
</protein>
<keyword evidence="5" id="KW-1185">Reference proteome</keyword>
<sequence length="59" mass="6242">MSHESVLDLVGNTPLVRLRRLTAGLAAQVLVKLEYLNPGGSVKDRAALEMVRAAEAAGL</sequence>
<proteinExistence type="predicted"/>
<dbReference type="PANTHER" id="PTHR10314">
    <property type="entry name" value="CYSTATHIONINE BETA-SYNTHASE"/>
    <property type="match status" value="1"/>
</dbReference>
<organism evidence="4 5">
    <name type="scientific">Pseudonocardia oroxyli</name>
    <dbReference type="NCBI Taxonomy" id="366584"/>
    <lineage>
        <taxon>Bacteria</taxon>
        <taxon>Bacillati</taxon>
        <taxon>Actinomycetota</taxon>
        <taxon>Actinomycetes</taxon>
        <taxon>Pseudonocardiales</taxon>
        <taxon>Pseudonocardiaceae</taxon>
        <taxon>Pseudonocardia</taxon>
    </lineage>
</organism>
<dbReference type="RefSeq" id="WP_143030234.1">
    <property type="nucleotide sequence ID" value="NZ_FNBE01000022.1"/>
</dbReference>
<evidence type="ECO:0000313" key="5">
    <source>
        <dbReference type="Proteomes" id="UP000198967"/>
    </source>
</evidence>
<evidence type="ECO:0000256" key="2">
    <source>
        <dbReference type="ARBA" id="ARBA00022898"/>
    </source>
</evidence>
<dbReference type="InterPro" id="IPR036052">
    <property type="entry name" value="TrpB-like_PALP_sf"/>
</dbReference>
<dbReference type="PROSITE" id="PS00901">
    <property type="entry name" value="CYS_SYNTHASE"/>
    <property type="match status" value="1"/>
</dbReference>
<dbReference type="Gene3D" id="3.40.50.1100">
    <property type="match status" value="2"/>
</dbReference>